<name>B6FY96_PEPHT</name>
<dbReference type="InterPro" id="IPR004476">
    <property type="entry name" value="RNase_II/RNase_R"/>
</dbReference>
<comment type="catalytic activity">
    <reaction evidence="1 8">
        <text>Exonucleolytic cleavage in the 3'- to 5'-direction to yield nucleoside 5'-phosphates.</text>
        <dbReference type="EC" id="3.1.13.1"/>
    </reaction>
</comment>
<reference evidence="10 11" key="1">
    <citation type="submission" date="2008-09" db="EMBL/GenBank/DDBJ databases">
        <authorList>
            <person name="Fulton L."/>
            <person name="Clifton S."/>
            <person name="Fulton B."/>
            <person name="Xu J."/>
            <person name="Minx P."/>
            <person name="Pepin K.H."/>
            <person name="Johnson M."/>
            <person name="Thiruvilangam P."/>
            <person name="Bhonagiri V."/>
            <person name="Nash W.E."/>
            <person name="Mardis E.R."/>
            <person name="Wilson R.K."/>
        </authorList>
    </citation>
    <scope>NUCLEOTIDE SEQUENCE [LARGE SCALE GENOMIC DNA]</scope>
    <source>
        <strain evidence="10 11">DSM 13275</strain>
    </source>
</reference>
<evidence type="ECO:0000313" key="10">
    <source>
        <dbReference type="EMBL" id="EEA85491.1"/>
    </source>
</evidence>
<dbReference type="Pfam" id="PF00773">
    <property type="entry name" value="RNB"/>
    <property type="match status" value="1"/>
</dbReference>
<dbReference type="GO" id="GO:0008859">
    <property type="term" value="F:exoribonuclease II activity"/>
    <property type="evidence" value="ECO:0007669"/>
    <property type="project" value="UniProtKB-UniRule"/>
</dbReference>
<proteinExistence type="inferred from homology"/>
<gene>
    <name evidence="8 10" type="primary">rnr</name>
    <name evidence="10" type="ORF">CLOHIR_00847</name>
</gene>
<keyword evidence="5 8" id="KW-0378">Hydrolase</keyword>
<dbReference type="SUPFAM" id="SSF50249">
    <property type="entry name" value="Nucleic acid-binding proteins"/>
    <property type="match status" value="4"/>
</dbReference>
<dbReference type="Pfam" id="PF17876">
    <property type="entry name" value="CSD2"/>
    <property type="match status" value="1"/>
</dbReference>
<dbReference type="HAMAP" id="MF_01895">
    <property type="entry name" value="RNase_R"/>
    <property type="match status" value="1"/>
</dbReference>
<dbReference type="InterPro" id="IPR011129">
    <property type="entry name" value="CSD"/>
</dbReference>
<dbReference type="EC" id="3.1.13.1" evidence="8"/>
<dbReference type="Gene3D" id="2.40.50.140">
    <property type="entry name" value="Nucleic acid-binding proteins"/>
    <property type="match status" value="3"/>
</dbReference>
<feature type="domain" description="S1 motif" evidence="9">
    <location>
        <begin position="627"/>
        <end position="707"/>
    </location>
</feature>
<dbReference type="Pfam" id="PF00575">
    <property type="entry name" value="S1"/>
    <property type="match status" value="1"/>
</dbReference>
<dbReference type="InterPro" id="IPR050180">
    <property type="entry name" value="RNR_Ribonuclease"/>
</dbReference>
<dbReference type="InterPro" id="IPR013223">
    <property type="entry name" value="RNase_B_OB_dom"/>
</dbReference>
<evidence type="ECO:0000256" key="7">
    <source>
        <dbReference type="ARBA" id="ARBA00022884"/>
    </source>
</evidence>
<comment type="subcellular location">
    <subcellularLocation>
        <location evidence="2 8">Cytoplasm</location>
    </subcellularLocation>
</comment>
<comment type="caution">
    <text evidence="10">The sequence shown here is derived from an EMBL/GenBank/DDBJ whole genome shotgun (WGS) entry which is preliminary data.</text>
</comment>
<dbReference type="RefSeq" id="WP_006439759.1">
    <property type="nucleotide sequence ID" value="NZ_DS995356.1"/>
</dbReference>
<dbReference type="SMART" id="SM00357">
    <property type="entry name" value="CSP"/>
    <property type="match status" value="2"/>
</dbReference>
<dbReference type="STRING" id="500633.CLOHIR_00847"/>
<dbReference type="InterPro" id="IPR003029">
    <property type="entry name" value="S1_domain"/>
</dbReference>
<keyword evidence="11" id="KW-1185">Reference proteome</keyword>
<dbReference type="AlphaFoldDB" id="B6FY96"/>
<dbReference type="GO" id="GO:0003723">
    <property type="term" value="F:RNA binding"/>
    <property type="evidence" value="ECO:0007669"/>
    <property type="project" value="UniProtKB-UniRule"/>
</dbReference>
<dbReference type="eggNOG" id="COG0557">
    <property type="taxonomic scope" value="Bacteria"/>
</dbReference>
<protein>
    <recommendedName>
        <fullName evidence="8">Ribonuclease R</fullName>
        <shortName evidence="8">RNase R</shortName>
        <ecNumber evidence="8">3.1.13.1</ecNumber>
    </recommendedName>
</protein>
<dbReference type="CDD" id="cd04471">
    <property type="entry name" value="S1_RNase_R"/>
    <property type="match status" value="1"/>
</dbReference>
<evidence type="ECO:0000256" key="8">
    <source>
        <dbReference type="HAMAP-Rule" id="MF_01895"/>
    </source>
</evidence>
<evidence type="ECO:0000256" key="1">
    <source>
        <dbReference type="ARBA" id="ARBA00001849"/>
    </source>
</evidence>
<accession>B6FY96</accession>
<comment type="function">
    <text evidence="8">3'-5' exoribonuclease that releases 5'-nucleoside monophosphates and is involved in maturation of structured RNAs.</text>
</comment>
<evidence type="ECO:0000256" key="4">
    <source>
        <dbReference type="ARBA" id="ARBA00022722"/>
    </source>
</evidence>
<keyword evidence="6 8" id="KW-0269">Exonuclease</keyword>
<sequence>MIPGLKEQLVGLINEPGYVPLKMEELAKIFDIHTSERPMFYNFIEELEQDGYVVRTKKNKIMSAEQAGLFVGKFVAHEKGFGFVESDEEFVQDLFIPADYVETAMHGDRVVAEVVKEATDERRAEGKILRIVKREITEVVGTFQKCDARFAFVVPDSKRLTKDVYVPKSGFNGATTGDKVVCKITLYPRAGKKPEGVITEVIGKKGDRYVEIDSIVRANNLPDDFPKKVQREAEQITAPTEADFEGRLDLRDWNIFTIDGDDAKDLDDAVSVEKLKNGNYKLGVHIADVSHYVTEGSKIDKEALKRATSVYLVDKVIPMLPKELSNGVCSLNRGEDKLALSVIMEIDKHGTVVDHDIRETVIDSKARMTYTEVSDILEKNDEKLCKTFAHLVDDFRTAEELARILMDKRDRRGAIDFNFPESKIVLDSEGIPVDIEPYERRIANRMIEEFMLVTNEIVAEHFYWLTMPFVYRIHENPSDEKMATLGKFISSFGYKVNNGKDEEVHPKALQTVLKKIAGKPEESAISAIMLRSLRQARYSPNCEGHFGLAAKFYCHFTSPIRRYPDLQIHRVIKEVINGRMDKKAKAHFEAVVSYASDHSSEQERAADVAEREVDDYYKAVYMEKRIGQEYDGTVSGVTNFGIFVELPSSVEGLVRLADMGDDYYNYDEENFCVLGERTKKMYKIGDSVRIKVVNVDIDRKEIDFKILKKY</sequence>
<keyword evidence="7 8" id="KW-0694">RNA-binding</keyword>
<dbReference type="SMART" id="SM00316">
    <property type="entry name" value="S1"/>
    <property type="match status" value="1"/>
</dbReference>
<organism evidence="10 11">
    <name type="scientific">Peptacetobacter hiranonis (strain DSM 13275 / JCM 10541 / KCTC 15199 / TO-931)</name>
    <name type="common">Clostridium hiranonis</name>
    <dbReference type="NCBI Taxonomy" id="500633"/>
    <lineage>
        <taxon>Bacteria</taxon>
        <taxon>Bacillati</taxon>
        <taxon>Bacillota</taxon>
        <taxon>Clostridia</taxon>
        <taxon>Peptostreptococcales</taxon>
        <taxon>Peptostreptococcaceae</taxon>
        <taxon>Peptacetobacter</taxon>
    </lineage>
</organism>
<dbReference type="InterPro" id="IPR012340">
    <property type="entry name" value="NA-bd_OB-fold"/>
</dbReference>
<keyword evidence="3 8" id="KW-0963">Cytoplasm</keyword>
<evidence type="ECO:0000256" key="3">
    <source>
        <dbReference type="ARBA" id="ARBA00022490"/>
    </source>
</evidence>
<dbReference type="InterPro" id="IPR001900">
    <property type="entry name" value="RNase_II/R"/>
</dbReference>
<dbReference type="PANTHER" id="PTHR23355">
    <property type="entry name" value="RIBONUCLEASE"/>
    <property type="match status" value="1"/>
</dbReference>
<dbReference type="InterPro" id="IPR040476">
    <property type="entry name" value="CSD2"/>
</dbReference>
<dbReference type="GO" id="GO:0005829">
    <property type="term" value="C:cytosol"/>
    <property type="evidence" value="ECO:0007669"/>
    <property type="project" value="TreeGrafter"/>
</dbReference>
<evidence type="ECO:0000259" key="9">
    <source>
        <dbReference type="PROSITE" id="PS50126"/>
    </source>
</evidence>
<dbReference type="InterPro" id="IPR011805">
    <property type="entry name" value="RNase_R"/>
</dbReference>
<dbReference type="GO" id="GO:0006402">
    <property type="term" value="P:mRNA catabolic process"/>
    <property type="evidence" value="ECO:0007669"/>
    <property type="project" value="TreeGrafter"/>
</dbReference>
<dbReference type="HOGENOM" id="CLU_002333_4_1_9"/>
<keyword evidence="4 8" id="KW-0540">Nuclease</keyword>
<dbReference type="PROSITE" id="PS50126">
    <property type="entry name" value="S1"/>
    <property type="match status" value="1"/>
</dbReference>
<evidence type="ECO:0000256" key="2">
    <source>
        <dbReference type="ARBA" id="ARBA00004496"/>
    </source>
</evidence>
<evidence type="ECO:0000256" key="5">
    <source>
        <dbReference type="ARBA" id="ARBA00022801"/>
    </source>
</evidence>
<dbReference type="EMBL" id="ABWP01000033">
    <property type="protein sequence ID" value="EEA85491.1"/>
    <property type="molecule type" value="Genomic_DNA"/>
</dbReference>
<evidence type="ECO:0000313" key="11">
    <source>
        <dbReference type="Proteomes" id="UP000003178"/>
    </source>
</evidence>
<comment type="similarity">
    <text evidence="8">Belongs to the RNR ribonuclease family. RNase R subfamily.</text>
</comment>
<dbReference type="NCBIfam" id="TIGR00358">
    <property type="entry name" value="3_prime_RNase"/>
    <property type="match status" value="1"/>
</dbReference>
<dbReference type="Pfam" id="PF08206">
    <property type="entry name" value="OB_RNB"/>
    <property type="match status" value="1"/>
</dbReference>
<dbReference type="NCBIfam" id="TIGR02063">
    <property type="entry name" value="RNase_R"/>
    <property type="match status" value="1"/>
</dbReference>
<reference evidence="10 11" key="2">
    <citation type="submission" date="2008-10" db="EMBL/GenBank/DDBJ databases">
        <title>Draft genome sequence of Clostridium hiranonis (DSM 13275).</title>
        <authorList>
            <person name="Sudarsanam P."/>
            <person name="Ley R."/>
            <person name="Guruge J."/>
            <person name="Turnbaugh P.J."/>
            <person name="Mahowald M."/>
            <person name="Liep D."/>
            <person name="Gordon J."/>
        </authorList>
    </citation>
    <scope>NUCLEOTIDE SEQUENCE [LARGE SCALE GENOMIC DNA]</scope>
    <source>
        <strain evidence="10 11">DSM 13275</strain>
    </source>
</reference>
<evidence type="ECO:0000256" key="6">
    <source>
        <dbReference type="ARBA" id="ARBA00022839"/>
    </source>
</evidence>
<dbReference type="SMART" id="SM00955">
    <property type="entry name" value="RNB"/>
    <property type="match status" value="1"/>
</dbReference>
<dbReference type="PANTHER" id="PTHR23355:SF9">
    <property type="entry name" value="DIS3-LIKE EXONUCLEASE 2"/>
    <property type="match status" value="1"/>
</dbReference>
<dbReference type="Proteomes" id="UP000003178">
    <property type="component" value="Unassembled WGS sequence"/>
</dbReference>
<dbReference type="OrthoDB" id="9764149at2"/>